<keyword evidence="2" id="KW-0731">Sigma factor</keyword>
<dbReference type="RefSeq" id="WP_146503238.1">
    <property type="nucleotide sequence ID" value="NZ_SJPG01000001.1"/>
</dbReference>
<protein>
    <submittedName>
        <fullName evidence="5">RNA polymerase sigma factor</fullName>
    </submittedName>
</protein>
<dbReference type="SUPFAM" id="SSF88946">
    <property type="entry name" value="Sigma2 domain of RNA polymerase sigma factors"/>
    <property type="match status" value="1"/>
</dbReference>
<evidence type="ECO:0000256" key="4">
    <source>
        <dbReference type="ARBA" id="ARBA00023163"/>
    </source>
</evidence>
<dbReference type="EMBL" id="SJPG01000001">
    <property type="protein sequence ID" value="TWT61219.1"/>
    <property type="molecule type" value="Genomic_DNA"/>
</dbReference>
<gene>
    <name evidence="5" type="ORF">Pan54_19540</name>
</gene>
<evidence type="ECO:0000313" key="6">
    <source>
        <dbReference type="Proteomes" id="UP000316095"/>
    </source>
</evidence>
<keyword evidence="4" id="KW-0804">Transcription</keyword>
<proteinExistence type="predicted"/>
<reference evidence="5 6" key="1">
    <citation type="submission" date="2019-02" db="EMBL/GenBank/DDBJ databases">
        <title>Deep-cultivation of Planctomycetes and their phenomic and genomic characterization uncovers novel biology.</title>
        <authorList>
            <person name="Wiegand S."/>
            <person name="Jogler M."/>
            <person name="Boedeker C."/>
            <person name="Pinto D."/>
            <person name="Vollmers J."/>
            <person name="Rivas-Marin E."/>
            <person name="Kohn T."/>
            <person name="Peeters S.H."/>
            <person name="Heuer A."/>
            <person name="Rast P."/>
            <person name="Oberbeckmann S."/>
            <person name="Bunk B."/>
            <person name="Jeske O."/>
            <person name="Meyerdierks A."/>
            <person name="Storesund J.E."/>
            <person name="Kallscheuer N."/>
            <person name="Luecker S."/>
            <person name="Lage O.M."/>
            <person name="Pohl T."/>
            <person name="Merkel B.J."/>
            <person name="Hornburger P."/>
            <person name="Mueller R.-W."/>
            <person name="Bruemmer F."/>
            <person name="Labrenz M."/>
            <person name="Spormann A.M."/>
            <person name="Op Den Camp H."/>
            <person name="Overmann J."/>
            <person name="Amann R."/>
            <person name="Jetten M.S.M."/>
            <person name="Mascher T."/>
            <person name="Medema M.H."/>
            <person name="Devos D.P."/>
            <person name="Kaster A.-K."/>
            <person name="Ovreas L."/>
            <person name="Rohde M."/>
            <person name="Galperin M.Y."/>
            <person name="Jogler C."/>
        </authorList>
    </citation>
    <scope>NUCLEOTIDE SEQUENCE [LARGE SCALE GENOMIC DNA]</scope>
    <source>
        <strain evidence="5 6">Pan54</strain>
    </source>
</reference>
<comment type="caution">
    <text evidence="5">The sequence shown here is derived from an EMBL/GenBank/DDBJ whole genome shotgun (WGS) entry which is preliminary data.</text>
</comment>
<accession>A0A5C5XEY6</accession>
<sequence length="213" mass="23908">MNSQIINSFRDRSLVAELQIGVSSLKIAVMNIRASDQTTDLELVHAITNGNAHAESELVQKYQRKLVAFCCARSDATRGLDFAQQVWLKILPHLRTGKYNGKNVMALLCQTARNLVIDQSRRASEKSHSLDNNPIEPASTNSQCPLAQILEAEEMTAFTDCKQSLLDKEVAVLDGNEDSPELESVSKPRIYKLRHFAIRKLRDCIRMKLERGA</sequence>
<dbReference type="AlphaFoldDB" id="A0A5C5XEY6"/>
<dbReference type="InterPro" id="IPR039425">
    <property type="entry name" value="RNA_pol_sigma-70-like"/>
</dbReference>
<keyword evidence="3" id="KW-0238">DNA-binding</keyword>
<name>A0A5C5XEY6_9PLAN</name>
<dbReference type="InterPro" id="IPR013325">
    <property type="entry name" value="RNA_pol_sigma_r2"/>
</dbReference>
<dbReference type="GO" id="GO:0006352">
    <property type="term" value="P:DNA-templated transcription initiation"/>
    <property type="evidence" value="ECO:0007669"/>
    <property type="project" value="InterPro"/>
</dbReference>
<keyword evidence="6" id="KW-1185">Reference proteome</keyword>
<evidence type="ECO:0000256" key="2">
    <source>
        <dbReference type="ARBA" id="ARBA00023082"/>
    </source>
</evidence>
<dbReference type="PANTHER" id="PTHR43133">
    <property type="entry name" value="RNA POLYMERASE ECF-TYPE SIGMA FACTO"/>
    <property type="match status" value="1"/>
</dbReference>
<evidence type="ECO:0000256" key="3">
    <source>
        <dbReference type="ARBA" id="ARBA00023125"/>
    </source>
</evidence>
<dbReference type="Gene3D" id="1.10.1740.10">
    <property type="match status" value="1"/>
</dbReference>
<organism evidence="5 6">
    <name type="scientific">Rubinisphaera italica</name>
    <dbReference type="NCBI Taxonomy" id="2527969"/>
    <lineage>
        <taxon>Bacteria</taxon>
        <taxon>Pseudomonadati</taxon>
        <taxon>Planctomycetota</taxon>
        <taxon>Planctomycetia</taxon>
        <taxon>Planctomycetales</taxon>
        <taxon>Planctomycetaceae</taxon>
        <taxon>Rubinisphaera</taxon>
    </lineage>
</organism>
<dbReference type="OrthoDB" id="192021at2"/>
<keyword evidence="1" id="KW-0805">Transcription regulation</keyword>
<dbReference type="GO" id="GO:0016987">
    <property type="term" value="F:sigma factor activity"/>
    <property type="evidence" value="ECO:0007669"/>
    <property type="project" value="UniProtKB-KW"/>
</dbReference>
<dbReference type="PANTHER" id="PTHR43133:SF8">
    <property type="entry name" value="RNA POLYMERASE SIGMA FACTOR HI_1459-RELATED"/>
    <property type="match status" value="1"/>
</dbReference>
<dbReference type="Proteomes" id="UP000316095">
    <property type="component" value="Unassembled WGS sequence"/>
</dbReference>
<dbReference type="GO" id="GO:0003677">
    <property type="term" value="F:DNA binding"/>
    <property type="evidence" value="ECO:0007669"/>
    <property type="project" value="UniProtKB-KW"/>
</dbReference>
<evidence type="ECO:0000256" key="1">
    <source>
        <dbReference type="ARBA" id="ARBA00023015"/>
    </source>
</evidence>
<evidence type="ECO:0000313" key="5">
    <source>
        <dbReference type="EMBL" id="TWT61219.1"/>
    </source>
</evidence>